<dbReference type="GO" id="GO:0016251">
    <property type="term" value="F:RNA polymerase II general transcription initiation factor activity"/>
    <property type="evidence" value="ECO:0007669"/>
    <property type="project" value="TreeGrafter"/>
</dbReference>
<dbReference type="EMBL" id="LHPF02000011">
    <property type="protein sequence ID" value="PSC72333.1"/>
    <property type="molecule type" value="Genomic_DNA"/>
</dbReference>
<dbReference type="PANTHER" id="PTHR10252:SF5">
    <property type="entry name" value="DR1-ASSOCIATED COREPRESSOR"/>
    <property type="match status" value="1"/>
</dbReference>
<protein>
    <submittedName>
        <fullName evidence="5">Dr1-associated corepressor isoform X1</fullName>
    </submittedName>
</protein>
<keyword evidence="6" id="KW-1185">Reference proteome</keyword>
<gene>
    <name evidence="5" type="ORF">C2E20_4365</name>
</gene>
<dbReference type="Gene3D" id="1.10.20.10">
    <property type="entry name" value="Histone, subunit A"/>
    <property type="match status" value="1"/>
</dbReference>
<keyword evidence="2" id="KW-0539">Nucleus</keyword>
<dbReference type="InterPro" id="IPR009072">
    <property type="entry name" value="Histone-fold"/>
</dbReference>
<dbReference type="GO" id="GO:0005634">
    <property type="term" value="C:nucleus"/>
    <property type="evidence" value="ECO:0007669"/>
    <property type="project" value="UniProtKB-SubCell"/>
</dbReference>
<dbReference type="CDD" id="cd22906">
    <property type="entry name" value="HFD_DRAP1"/>
    <property type="match status" value="1"/>
</dbReference>
<dbReference type="GO" id="GO:0001046">
    <property type="term" value="F:core promoter sequence-specific DNA binding"/>
    <property type="evidence" value="ECO:0007669"/>
    <property type="project" value="TreeGrafter"/>
</dbReference>
<feature type="compositionally biased region" description="Gly residues" evidence="3">
    <location>
        <begin position="130"/>
        <end position="140"/>
    </location>
</feature>
<dbReference type="InterPro" id="IPR050568">
    <property type="entry name" value="Transcr_DNA_Rep_Reg"/>
</dbReference>
<dbReference type="SUPFAM" id="SSF47113">
    <property type="entry name" value="Histone-fold"/>
    <property type="match status" value="1"/>
</dbReference>
<evidence type="ECO:0000256" key="3">
    <source>
        <dbReference type="SAM" id="MobiDB-lite"/>
    </source>
</evidence>
<evidence type="ECO:0000259" key="4">
    <source>
        <dbReference type="Pfam" id="PF00808"/>
    </source>
</evidence>
<dbReference type="PANTHER" id="PTHR10252">
    <property type="entry name" value="HISTONE-LIKE TRANSCRIPTION FACTOR CCAAT-RELATED"/>
    <property type="match status" value="1"/>
</dbReference>
<organism evidence="5 6">
    <name type="scientific">Micractinium conductrix</name>
    <dbReference type="NCBI Taxonomy" id="554055"/>
    <lineage>
        <taxon>Eukaryota</taxon>
        <taxon>Viridiplantae</taxon>
        <taxon>Chlorophyta</taxon>
        <taxon>core chlorophytes</taxon>
        <taxon>Trebouxiophyceae</taxon>
        <taxon>Chlorellales</taxon>
        <taxon>Chlorellaceae</taxon>
        <taxon>Chlorella clade</taxon>
        <taxon>Micractinium</taxon>
    </lineage>
</organism>
<proteinExistence type="predicted"/>
<dbReference type="GO" id="GO:0046982">
    <property type="term" value="F:protein heterodimerization activity"/>
    <property type="evidence" value="ECO:0007669"/>
    <property type="project" value="InterPro"/>
</dbReference>
<comment type="caution">
    <text evidence="5">The sequence shown here is derived from an EMBL/GenBank/DDBJ whole genome shotgun (WGS) entry which is preliminary data.</text>
</comment>
<dbReference type="InterPro" id="IPR003958">
    <property type="entry name" value="CBFA_NFYB_domain"/>
</dbReference>
<dbReference type="AlphaFoldDB" id="A0A2P6VE16"/>
<evidence type="ECO:0000256" key="1">
    <source>
        <dbReference type="ARBA" id="ARBA00004123"/>
    </source>
</evidence>
<name>A0A2P6VE16_9CHLO</name>
<evidence type="ECO:0000313" key="6">
    <source>
        <dbReference type="Proteomes" id="UP000239649"/>
    </source>
</evidence>
<dbReference type="OrthoDB" id="653904at2759"/>
<comment type="subcellular location">
    <subcellularLocation>
        <location evidence="1">Nucleus</location>
    </subcellularLocation>
</comment>
<feature type="region of interest" description="Disordered" evidence="3">
    <location>
        <begin position="88"/>
        <end position="241"/>
    </location>
</feature>
<evidence type="ECO:0000256" key="2">
    <source>
        <dbReference type="ARBA" id="ARBA00023242"/>
    </source>
</evidence>
<feature type="compositionally biased region" description="Low complexity" evidence="3">
    <location>
        <begin position="148"/>
        <end position="208"/>
    </location>
</feature>
<sequence>MAAKPGKPNAALQARIKRMMQSDEDVGKVAKASPVLIARALDIFLENVVGGAAAMAAERGAKMLTPSHIKAHIQGEVTLDFLKDLVEAVPDLPPPGSEPAKPQRQKRQRAKSATDGDEDSGQPKARSRGARGGGGGGGKGGRVRGKKGAASAGEAAPAEGEQAAPPEGMDVDAAGQAEEQQAAAEGSAGQADASAGAEQQQQQQPQQEQEQEQEDQQSAGDEAGQAADRGSEGAADMPLPVSVPGFLAASAAVPGAEAEEEDYDA</sequence>
<dbReference type="STRING" id="554055.A0A2P6VE16"/>
<dbReference type="Pfam" id="PF00808">
    <property type="entry name" value="CBFD_NFYB_HMF"/>
    <property type="match status" value="1"/>
</dbReference>
<accession>A0A2P6VE16</accession>
<evidence type="ECO:0000313" key="5">
    <source>
        <dbReference type="EMBL" id="PSC72333.1"/>
    </source>
</evidence>
<feature type="domain" description="Transcription factor CBF/NF-Y/archaeal histone" evidence="4">
    <location>
        <begin position="14"/>
        <end position="71"/>
    </location>
</feature>
<reference evidence="5 6" key="1">
    <citation type="journal article" date="2018" name="Plant J.">
        <title>Genome sequences of Chlorella sorokiniana UTEX 1602 and Micractinium conductrix SAG 241.80: implications to maltose excretion by a green alga.</title>
        <authorList>
            <person name="Arriola M.B."/>
            <person name="Velmurugan N."/>
            <person name="Zhang Y."/>
            <person name="Plunkett M.H."/>
            <person name="Hondzo H."/>
            <person name="Barney B.M."/>
        </authorList>
    </citation>
    <scope>NUCLEOTIDE SEQUENCE [LARGE SCALE GENOMIC DNA]</scope>
    <source>
        <strain evidence="5 6">SAG 241.80</strain>
    </source>
</reference>
<dbReference type="Proteomes" id="UP000239649">
    <property type="component" value="Unassembled WGS sequence"/>
</dbReference>